<evidence type="ECO:0000313" key="3">
    <source>
        <dbReference type="Proteomes" id="UP000267821"/>
    </source>
</evidence>
<evidence type="ECO:0000313" key="2">
    <source>
        <dbReference type="EMBL" id="RPB27282.1"/>
    </source>
</evidence>
<feature type="region of interest" description="Disordered" evidence="1">
    <location>
        <begin position="1"/>
        <end position="63"/>
    </location>
</feature>
<dbReference type="EMBL" id="ML121531">
    <property type="protein sequence ID" value="RPB27282.1"/>
    <property type="molecule type" value="Genomic_DNA"/>
</dbReference>
<gene>
    <name evidence="2" type="ORF">L211DRAFT_846109</name>
</gene>
<reference evidence="2 3" key="1">
    <citation type="journal article" date="2018" name="Nat. Ecol. Evol.">
        <title>Pezizomycetes genomes reveal the molecular basis of ectomycorrhizal truffle lifestyle.</title>
        <authorList>
            <person name="Murat C."/>
            <person name="Payen T."/>
            <person name="Noel B."/>
            <person name="Kuo A."/>
            <person name="Morin E."/>
            <person name="Chen J."/>
            <person name="Kohler A."/>
            <person name="Krizsan K."/>
            <person name="Balestrini R."/>
            <person name="Da Silva C."/>
            <person name="Montanini B."/>
            <person name="Hainaut M."/>
            <person name="Levati E."/>
            <person name="Barry K.W."/>
            <person name="Belfiori B."/>
            <person name="Cichocki N."/>
            <person name="Clum A."/>
            <person name="Dockter R.B."/>
            <person name="Fauchery L."/>
            <person name="Guy J."/>
            <person name="Iotti M."/>
            <person name="Le Tacon F."/>
            <person name="Lindquist E.A."/>
            <person name="Lipzen A."/>
            <person name="Malagnac F."/>
            <person name="Mello A."/>
            <person name="Molinier V."/>
            <person name="Miyauchi S."/>
            <person name="Poulain J."/>
            <person name="Riccioni C."/>
            <person name="Rubini A."/>
            <person name="Sitrit Y."/>
            <person name="Splivallo R."/>
            <person name="Traeger S."/>
            <person name="Wang M."/>
            <person name="Zifcakova L."/>
            <person name="Wipf D."/>
            <person name="Zambonelli A."/>
            <person name="Paolocci F."/>
            <person name="Nowrousian M."/>
            <person name="Ottonello S."/>
            <person name="Baldrian P."/>
            <person name="Spatafora J.W."/>
            <person name="Henrissat B."/>
            <person name="Nagy L.G."/>
            <person name="Aury J.M."/>
            <person name="Wincker P."/>
            <person name="Grigoriev I.V."/>
            <person name="Bonfante P."/>
            <person name="Martin F.M."/>
        </authorList>
    </citation>
    <scope>NUCLEOTIDE SEQUENCE [LARGE SCALE GENOMIC DNA]</scope>
    <source>
        <strain evidence="2 3">ATCC MYA-4762</strain>
    </source>
</reference>
<organism evidence="2 3">
    <name type="scientific">Terfezia boudieri ATCC MYA-4762</name>
    <dbReference type="NCBI Taxonomy" id="1051890"/>
    <lineage>
        <taxon>Eukaryota</taxon>
        <taxon>Fungi</taxon>
        <taxon>Dikarya</taxon>
        <taxon>Ascomycota</taxon>
        <taxon>Pezizomycotina</taxon>
        <taxon>Pezizomycetes</taxon>
        <taxon>Pezizales</taxon>
        <taxon>Pezizaceae</taxon>
        <taxon>Terfezia</taxon>
    </lineage>
</organism>
<dbReference type="InParanoid" id="A0A3N4M1L1"/>
<keyword evidence="3" id="KW-1185">Reference proteome</keyword>
<evidence type="ECO:0000256" key="1">
    <source>
        <dbReference type="SAM" id="MobiDB-lite"/>
    </source>
</evidence>
<protein>
    <submittedName>
        <fullName evidence="2">Uncharacterized protein</fullName>
    </submittedName>
</protein>
<name>A0A3N4M1L1_9PEZI</name>
<sequence>MFVLEPVGDPLAGLDPNGQLIPGDYESQHDLEDDHEADRDDAGEGDDYEEHQLLTTPDPVDYPLPHPDLLSLHAALMRVARAAGATAIEEDEFIWSDEEELEQKRDGRSTDEHLSYTLRRFLEGTV</sequence>
<feature type="compositionally biased region" description="Basic and acidic residues" evidence="1">
    <location>
        <begin position="26"/>
        <end position="42"/>
    </location>
</feature>
<dbReference type="AlphaFoldDB" id="A0A3N4M1L1"/>
<proteinExistence type="predicted"/>
<accession>A0A3N4M1L1</accession>
<dbReference type="Proteomes" id="UP000267821">
    <property type="component" value="Unassembled WGS sequence"/>
</dbReference>